<gene>
    <name evidence="1" type="ORF">ACI1P1_00080</name>
</gene>
<proteinExistence type="predicted"/>
<reference evidence="1" key="1">
    <citation type="submission" date="2024-12" db="EMBL/GenBank/DDBJ databases">
        <authorList>
            <person name="Wu N."/>
        </authorList>
    </citation>
    <scope>NUCLEOTIDE SEQUENCE</scope>
    <source>
        <strain evidence="1">P15</strain>
    </source>
</reference>
<accession>A0ACC7NX97</accession>
<protein>
    <submittedName>
        <fullName evidence="1">Response regulator transcription factor</fullName>
    </submittedName>
</protein>
<organism evidence="1 2">
    <name type="scientific">Paenibacillus mesotrionivorans</name>
    <dbReference type="NCBI Taxonomy" id="3160968"/>
    <lineage>
        <taxon>Bacteria</taxon>
        <taxon>Bacillati</taxon>
        <taxon>Bacillota</taxon>
        <taxon>Bacilli</taxon>
        <taxon>Bacillales</taxon>
        <taxon>Paenibacillaceae</taxon>
        <taxon>Paenibacillus</taxon>
    </lineage>
</organism>
<dbReference type="EMBL" id="JBJURJ010000001">
    <property type="protein sequence ID" value="MFM9326682.1"/>
    <property type="molecule type" value="Genomic_DNA"/>
</dbReference>
<sequence>MTDKRVLVIDDEWNMRNLLRIYLRKEGYQVTEASSGREGLECLGREAYDLVVLDIMMPDMDGWQVCAKIREGSVTPVLMLTARSDTRDKVNGLKLGADDYVTKPFEPEELLARAEALIRRSRQQPVSGNPTKPVVQVDIGGLAVYPEAREIRIHGSLVEFTPKEFDMLALLAKNPGRAYSRDSLVELLWGYDFSGETRVVDTHIKNIREKTQKAGLSYNPIQTVWGLGYKFNLPGPGGSYEKH</sequence>
<evidence type="ECO:0000313" key="1">
    <source>
        <dbReference type="EMBL" id="MFM9326682.1"/>
    </source>
</evidence>
<evidence type="ECO:0000313" key="2">
    <source>
        <dbReference type="Proteomes" id="UP001631969"/>
    </source>
</evidence>
<comment type="caution">
    <text evidence="1">The sequence shown here is derived from an EMBL/GenBank/DDBJ whole genome shotgun (WGS) entry which is preliminary data.</text>
</comment>
<dbReference type="Proteomes" id="UP001631969">
    <property type="component" value="Unassembled WGS sequence"/>
</dbReference>
<keyword evidence="2" id="KW-1185">Reference proteome</keyword>
<name>A0ACC7NX97_9BACL</name>